<organism evidence="1 2">
    <name type="scientific">Trifolium medium</name>
    <dbReference type="NCBI Taxonomy" id="97028"/>
    <lineage>
        <taxon>Eukaryota</taxon>
        <taxon>Viridiplantae</taxon>
        <taxon>Streptophyta</taxon>
        <taxon>Embryophyta</taxon>
        <taxon>Tracheophyta</taxon>
        <taxon>Spermatophyta</taxon>
        <taxon>Magnoliopsida</taxon>
        <taxon>eudicotyledons</taxon>
        <taxon>Gunneridae</taxon>
        <taxon>Pentapetalae</taxon>
        <taxon>rosids</taxon>
        <taxon>fabids</taxon>
        <taxon>Fabales</taxon>
        <taxon>Fabaceae</taxon>
        <taxon>Papilionoideae</taxon>
        <taxon>50 kb inversion clade</taxon>
        <taxon>NPAAA clade</taxon>
        <taxon>Hologalegina</taxon>
        <taxon>IRL clade</taxon>
        <taxon>Trifolieae</taxon>
        <taxon>Trifolium</taxon>
    </lineage>
</organism>
<dbReference type="Proteomes" id="UP000265520">
    <property type="component" value="Unassembled WGS sequence"/>
</dbReference>
<feature type="non-terminal residue" evidence="1">
    <location>
        <position position="1"/>
    </location>
</feature>
<accession>A0A392WDH0</accession>
<evidence type="ECO:0000313" key="2">
    <source>
        <dbReference type="Proteomes" id="UP000265520"/>
    </source>
</evidence>
<name>A0A392WDH0_9FABA</name>
<keyword evidence="2" id="KW-1185">Reference proteome</keyword>
<sequence>LSLSDDSVSLSDDRINMKNTPALQGSLSELTLMWVLCLRV</sequence>
<dbReference type="AlphaFoldDB" id="A0A392WDH0"/>
<protein>
    <submittedName>
        <fullName evidence="1">Uncharacterized protein</fullName>
    </submittedName>
</protein>
<reference evidence="1 2" key="1">
    <citation type="journal article" date="2018" name="Front. Plant Sci.">
        <title>Red Clover (Trifolium pratense) and Zigzag Clover (T. medium) - A Picture of Genomic Similarities and Differences.</title>
        <authorList>
            <person name="Dluhosova J."/>
            <person name="Istvanek J."/>
            <person name="Nedelnik J."/>
            <person name="Repkova J."/>
        </authorList>
    </citation>
    <scope>NUCLEOTIDE SEQUENCE [LARGE SCALE GENOMIC DNA]</scope>
    <source>
        <strain evidence="2">cv. 10/8</strain>
        <tissue evidence="1">Leaf</tissue>
    </source>
</reference>
<dbReference type="EMBL" id="LXQA011454146">
    <property type="protein sequence ID" value="MCI97793.1"/>
    <property type="molecule type" value="Genomic_DNA"/>
</dbReference>
<comment type="caution">
    <text evidence="1">The sequence shown here is derived from an EMBL/GenBank/DDBJ whole genome shotgun (WGS) entry which is preliminary data.</text>
</comment>
<proteinExistence type="predicted"/>
<evidence type="ECO:0000313" key="1">
    <source>
        <dbReference type="EMBL" id="MCI97793.1"/>
    </source>
</evidence>